<reference evidence="2" key="2">
    <citation type="submission" date="2021-09" db="EMBL/GenBank/DDBJ databases">
        <authorList>
            <person name="Gilroy R."/>
        </authorList>
    </citation>
    <scope>NUCLEOTIDE SEQUENCE</scope>
    <source>
        <strain evidence="2">ChiHjej13B12-14962</strain>
    </source>
</reference>
<comment type="caution">
    <text evidence="2">The sequence shown here is derived from an EMBL/GenBank/DDBJ whole genome shotgun (WGS) entry which is preliminary data.</text>
</comment>
<sequence>MAWQRVVLGVAIITLSVTMFVPLPLWAAVVCISVATLAALFVILHMVFSRPRS</sequence>
<feature type="transmembrane region" description="Helical" evidence="1">
    <location>
        <begin position="25"/>
        <end position="48"/>
    </location>
</feature>
<dbReference type="AlphaFoldDB" id="A0A921FQ08"/>
<dbReference type="EMBL" id="DYXC01000144">
    <property type="protein sequence ID" value="HJF15629.1"/>
    <property type="molecule type" value="Genomic_DNA"/>
</dbReference>
<keyword evidence="1" id="KW-0472">Membrane</keyword>
<accession>A0A921FQ08</accession>
<keyword evidence="1" id="KW-1133">Transmembrane helix</keyword>
<dbReference type="Proteomes" id="UP000703315">
    <property type="component" value="Unassembled WGS sequence"/>
</dbReference>
<evidence type="ECO:0000313" key="3">
    <source>
        <dbReference type="Proteomes" id="UP000703315"/>
    </source>
</evidence>
<evidence type="ECO:0000313" key="2">
    <source>
        <dbReference type="EMBL" id="HJF15629.1"/>
    </source>
</evidence>
<proteinExistence type="predicted"/>
<name>A0A921FQ08_9MICC</name>
<dbReference type="RefSeq" id="WP_303908092.1">
    <property type="nucleotide sequence ID" value="NZ_DYXC01000144.1"/>
</dbReference>
<keyword evidence="1" id="KW-0812">Transmembrane</keyword>
<organism evidence="2 3">
    <name type="scientific">Enteractinococcus helveticum</name>
    <dbReference type="NCBI Taxonomy" id="1837282"/>
    <lineage>
        <taxon>Bacteria</taxon>
        <taxon>Bacillati</taxon>
        <taxon>Actinomycetota</taxon>
        <taxon>Actinomycetes</taxon>
        <taxon>Micrococcales</taxon>
        <taxon>Micrococcaceae</taxon>
    </lineage>
</organism>
<evidence type="ECO:0000256" key="1">
    <source>
        <dbReference type="SAM" id="Phobius"/>
    </source>
</evidence>
<protein>
    <submittedName>
        <fullName evidence="2">Uncharacterized protein</fullName>
    </submittedName>
</protein>
<reference evidence="2" key="1">
    <citation type="journal article" date="2021" name="PeerJ">
        <title>Extensive microbial diversity within the chicken gut microbiome revealed by metagenomics and culture.</title>
        <authorList>
            <person name="Gilroy R."/>
            <person name="Ravi A."/>
            <person name="Getino M."/>
            <person name="Pursley I."/>
            <person name="Horton D.L."/>
            <person name="Alikhan N.F."/>
            <person name="Baker D."/>
            <person name="Gharbi K."/>
            <person name="Hall N."/>
            <person name="Watson M."/>
            <person name="Adriaenssens E.M."/>
            <person name="Foster-Nyarko E."/>
            <person name="Jarju S."/>
            <person name="Secka A."/>
            <person name="Antonio M."/>
            <person name="Oren A."/>
            <person name="Chaudhuri R.R."/>
            <person name="La Ragione R."/>
            <person name="Hildebrand F."/>
            <person name="Pallen M.J."/>
        </authorList>
    </citation>
    <scope>NUCLEOTIDE SEQUENCE</scope>
    <source>
        <strain evidence="2">ChiHjej13B12-14962</strain>
    </source>
</reference>
<gene>
    <name evidence="2" type="ORF">K8V32_12685</name>
</gene>